<dbReference type="AlphaFoldDB" id="A0A846S0L8"/>
<sequence length="414" mass="46591">MRVFIAVMKRRISGWWKAALRPGYSVGRFAFIGLAMTGFITWASWEVWRNTPEWMARAADFVPGVELEIGLTALIGYSAIAIGLQIKARSEDKKGRPEFSKQSMRDRKLIDGMFLGSTAMVIVCWLTVLGLLMTSPPRYGLILFVSALTYLSCLATVDALERIDAGGLPQYYQDVRKARRTLSYYRRIRTPSTVWPTLTRGSRAFYAVSNILLAGLPATAVNLSIYLIIDWSVAGLNLRVMLWVYGTAVILAGGTMAVYFYFATQVRSPDFTTRVGARLMALALSILLGLTVVTWIIGEGRSLGSYFVTVSSISPIIFTWLSLRWTKESLDRGNRLWLIRSDWWPGGLVRVLVSRHVHRATVDAQENLNKQKELQRDAELRAMGKIRRSIVRAAASLQLSGIERRLRYDFGNLD</sequence>
<feature type="transmembrane region" description="Helical" evidence="1">
    <location>
        <begin position="204"/>
        <end position="229"/>
    </location>
</feature>
<reference evidence="2 3" key="1">
    <citation type="submission" date="2020-03" db="EMBL/GenBank/DDBJ databases">
        <title>Sequencing the genomes of 1000 actinobacteria strains.</title>
        <authorList>
            <person name="Klenk H.-P."/>
        </authorList>
    </citation>
    <scope>NUCLEOTIDE SEQUENCE [LARGE SCALE GENOMIC DNA]</scope>
    <source>
        <strain evidence="2 3">DSM 16403</strain>
    </source>
</reference>
<keyword evidence="3" id="KW-1185">Reference proteome</keyword>
<keyword evidence="1" id="KW-0472">Membrane</keyword>
<feature type="transmembrane region" description="Helical" evidence="1">
    <location>
        <begin position="139"/>
        <end position="160"/>
    </location>
</feature>
<dbReference type="RefSeq" id="WP_167995290.1">
    <property type="nucleotide sequence ID" value="NZ_JAATJL010000001.1"/>
</dbReference>
<dbReference type="Proteomes" id="UP000547458">
    <property type="component" value="Unassembled WGS sequence"/>
</dbReference>
<feature type="transmembrane region" description="Helical" evidence="1">
    <location>
        <begin position="69"/>
        <end position="88"/>
    </location>
</feature>
<protein>
    <submittedName>
        <fullName evidence="2">Uncharacterized protein</fullName>
    </submittedName>
</protein>
<comment type="caution">
    <text evidence="2">The sequence shown here is derived from an EMBL/GenBank/DDBJ whole genome shotgun (WGS) entry which is preliminary data.</text>
</comment>
<feature type="transmembrane region" description="Helical" evidence="1">
    <location>
        <begin position="303"/>
        <end position="323"/>
    </location>
</feature>
<gene>
    <name evidence="2" type="ORF">BJ994_003057</name>
</gene>
<keyword evidence="1" id="KW-0812">Transmembrane</keyword>
<evidence type="ECO:0000256" key="1">
    <source>
        <dbReference type="SAM" id="Phobius"/>
    </source>
</evidence>
<keyword evidence="1" id="KW-1133">Transmembrane helix</keyword>
<name>A0A846S0L8_9MICC</name>
<organism evidence="2 3">
    <name type="scientific">Arthrobacter pigmenti</name>
    <dbReference type="NCBI Taxonomy" id="271432"/>
    <lineage>
        <taxon>Bacteria</taxon>
        <taxon>Bacillati</taxon>
        <taxon>Actinomycetota</taxon>
        <taxon>Actinomycetes</taxon>
        <taxon>Micrococcales</taxon>
        <taxon>Micrococcaceae</taxon>
        <taxon>Arthrobacter</taxon>
    </lineage>
</organism>
<feature type="transmembrane region" description="Helical" evidence="1">
    <location>
        <begin position="241"/>
        <end position="263"/>
    </location>
</feature>
<dbReference type="EMBL" id="JAATJL010000001">
    <property type="protein sequence ID" value="NJC23981.1"/>
    <property type="molecule type" value="Genomic_DNA"/>
</dbReference>
<feature type="transmembrane region" description="Helical" evidence="1">
    <location>
        <begin position="109"/>
        <end position="133"/>
    </location>
</feature>
<feature type="transmembrane region" description="Helical" evidence="1">
    <location>
        <begin position="26"/>
        <end position="45"/>
    </location>
</feature>
<feature type="transmembrane region" description="Helical" evidence="1">
    <location>
        <begin position="275"/>
        <end position="297"/>
    </location>
</feature>
<evidence type="ECO:0000313" key="3">
    <source>
        <dbReference type="Proteomes" id="UP000547458"/>
    </source>
</evidence>
<proteinExistence type="predicted"/>
<evidence type="ECO:0000313" key="2">
    <source>
        <dbReference type="EMBL" id="NJC23981.1"/>
    </source>
</evidence>
<accession>A0A846S0L8</accession>